<reference evidence="2 3" key="1">
    <citation type="submission" date="2024-01" db="EMBL/GenBank/DDBJ databases">
        <authorList>
            <person name="Allen C."/>
            <person name="Tagirdzhanova G."/>
        </authorList>
    </citation>
    <scope>NUCLEOTIDE SEQUENCE [LARGE SCALE GENOMIC DNA]</scope>
</reference>
<keyword evidence="3" id="KW-1185">Reference proteome</keyword>
<feature type="compositionally biased region" description="Basic and acidic residues" evidence="1">
    <location>
        <begin position="185"/>
        <end position="207"/>
    </location>
</feature>
<dbReference type="EMBL" id="CAWUHB010000007">
    <property type="protein sequence ID" value="CAK7214034.1"/>
    <property type="molecule type" value="Genomic_DNA"/>
</dbReference>
<gene>
    <name evidence="2" type="ORF">SCUCBS95973_002007</name>
</gene>
<evidence type="ECO:0000256" key="1">
    <source>
        <dbReference type="SAM" id="MobiDB-lite"/>
    </source>
</evidence>
<evidence type="ECO:0000313" key="3">
    <source>
        <dbReference type="Proteomes" id="UP001642405"/>
    </source>
</evidence>
<evidence type="ECO:0000313" key="2">
    <source>
        <dbReference type="EMBL" id="CAK7214034.1"/>
    </source>
</evidence>
<dbReference type="Proteomes" id="UP001642405">
    <property type="component" value="Unassembled WGS sequence"/>
</dbReference>
<feature type="region of interest" description="Disordered" evidence="1">
    <location>
        <begin position="1"/>
        <end position="58"/>
    </location>
</feature>
<accession>A0ABP0B3Z2</accession>
<comment type="caution">
    <text evidence="2">The sequence shown here is derived from an EMBL/GenBank/DDBJ whole genome shotgun (WGS) entry which is preliminary data.</text>
</comment>
<feature type="compositionally biased region" description="Acidic residues" evidence="1">
    <location>
        <begin position="131"/>
        <end position="142"/>
    </location>
</feature>
<organism evidence="2 3">
    <name type="scientific">Sporothrix curviconia</name>
    <dbReference type="NCBI Taxonomy" id="1260050"/>
    <lineage>
        <taxon>Eukaryota</taxon>
        <taxon>Fungi</taxon>
        <taxon>Dikarya</taxon>
        <taxon>Ascomycota</taxon>
        <taxon>Pezizomycotina</taxon>
        <taxon>Sordariomycetes</taxon>
        <taxon>Sordariomycetidae</taxon>
        <taxon>Ophiostomatales</taxon>
        <taxon>Ophiostomataceae</taxon>
        <taxon>Sporothrix</taxon>
    </lineage>
</organism>
<sequence length="220" mass="25807">MESEDEDPDDSGADISDQHNHDRPEDKEAAKIREKQRRESNKIVQQHARMRLRNRNYTQAGVDPYNQYRINTAAIVDKIDRLEQKRHNASQRRLEELSRFRELDRLRENLHFEQMQMQMQKQARPPTPPYDNDDDDDDDDDCSSSNSKPRGPQPAPDLAKVEIPGEGVQPMPRTKPKFRFYNPRCVHEAYKAKRRGRPVDKYNRPLPEDPEPVNPVKKAA</sequence>
<feature type="compositionally biased region" description="Basic and acidic residues" evidence="1">
    <location>
        <begin position="16"/>
        <end position="41"/>
    </location>
</feature>
<feature type="compositionally biased region" description="Acidic residues" evidence="1">
    <location>
        <begin position="1"/>
        <end position="12"/>
    </location>
</feature>
<feature type="region of interest" description="Disordered" evidence="1">
    <location>
        <begin position="113"/>
        <end position="220"/>
    </location>
</feature>
<protein>
    <submittedName>
        <fullName evidence="2">Uncharacterized protein</fullName>
    </submittedName>
</protein>
<name>A0ABP0B3Z2_9PEZI</name>
<proteinExistence type="predicted"/>